<evidence type="ECO:0000256" key="13">
    <source>
        <dbReference type="SAM" id="MobiDB-lite"/>
    </source>
</evidence>
<evidence type="ECO:0000256" key="8">
    <source>
        <dbReference type="ARBA" id="ARBA00022989"/>
    </source>
</evidence>
<keyword evidence="6 12" id="KW-1005">Bacterial flagellum biogenesis</keyword>
<evidence type="ECO:0000256" key="9">
    <source>
        <dbReference type="ARBA" id="ARBA00023136"/>
    </source>
</evidence>
<dbReference type="Proteomes" id="UP000318693">
    <property type="component" value="Unassembled WGS sequence"/>
</dbReference>
<feature type="transmembrane region" description="Helical" evidence="12">
    <location>
        <begin position="321"/>
        <end position="345"/>
    </location>
</feature>
<feature type="transmembrane region" description="Helical" evidence="12">
    <location>
        <begin position="357"/>
        <end position="378"/>
    </location>
</feature>
<dbReference type="AlphaFoldDB" id="A0A552WS38"/>
<proteinExistence type="inferred from homology"/>
<dbReference type="GO" id="GO:0009306">
    <property type="term" value="P:protein secretion"/>
    <property type="evidence" value="ECO:0007669"/>
    <property type="project" value="UniProtKB-UniRule"/>
</dbReference>
<dbReference type="PRINTS" id="PR00951">
    <property type="entry name" value="FLGBIOSNFLIP"/>
</dbReference>
<feature type="transmembrane region" description="Helical" evidence="12">
    <location>
        <begin position="123"/>
        <end position="147"/>
    </location>
</feature>
<feature type="transmembrane region" description="Helical" evidence="12">
    <location>
        <begin position="224"/>
        <end position="243"/>
    </location>
</feature>
<dbReference type="EMBL" id="VJXR01000020">
    <property type="protein sequence ID" value="TRW45641.1"/>
    <property type="molecule type" value="Genomic_DNA"/>
</dbReference>
<evidence type="ECO:0000256" key="3">
    <source>
        <dbReference type="ARBA" id="ARBA00022448"/>
    </source>
</evidence>
<dbReference type="NCBIfam" id="TIGR01103">
    <property type="entry name" value="fliP"/>
    <property type="match status" value="1"/>
</dbReference>
<reference evidence="14 15" key="1">
    <citation type="submission" date="2019-07" db="EMBL/GenBank/DDBJ databases">
        <title>Georgenia wutianyii sp. nov. and Georgenia *** sp. nov. isolated from plateau pika (Ochotona curzoniae) in the Qinghai-Tibet plateau of China.</title>
        <authorList>
            <person name="Tian Z."/>
        </authorList>
    </citation>
    <scope>NUCLEOTIDE SEQUENCE [LARGE SCALE GENOMIC DNA]</scope>
    <source>
        <strain evidence="14 15">Z446</strain>
    </source>
</reference>
<keyword evidence="10" id="KW-0975">Bacterial flagellum</keyword>
<evidence type="ECO:0000313" key="14">
    <source>
        <dbReference type="EMBL" id="TRW45641.1"/>
    </source>
</evidence>
<keyword evidence="7 12" id="KW-0653">Protein transport</keyword>
<dbReference type="GO" id="GO:0009425">
    <property type="term" value="C:bacterial-type flagellum basal body"/>
    <property type="evidence" value="ECO:0007669"/>
    <property type="project" value="UniProtKB-SubCell"/>
</dbReference>
<evidence type="ECO:0000313" key="15">
    <source>
        <dbReference type="Proteomes" id="UP000318693"/>
    </source>
</evidence>
<sequence>MSTLVGTAVPGPGTAYNPRGLDCDVVAVSPTPETAASSQSAARQTPEQRAGSSVTLLGCPTPRKPQQRHTRPSALAHRPADRGSIRRARPFAAAAGAPRAPAANAGAGHERARWAQTRRTRTLGLTVLALAVAVVLVVLAATGALAAPTDPTPPTDPTAPRDPALDITVDGEPVAPSTSVVVLLGITLLSVAPSLLLMMTSFTKIFVVLALTRNALGLQGVPPNQVLAGLALFLSIFIMFPILGDINAIAVQPYLAGDLTFTAALDTAADPLRTFMLGQTREEDIALLTRAAEMPNPASPETTPMQTLIPAFMLSELRAGFVIGFVIFVPFLVIDLVTSAVLMSMGMMMLPPVMISLPFKILLFVLVDGWGLIVTTLVGSY</sequence>
<keyword evidence="14" id="KW-0966">Cell projection</keyword>
<protein>
    <recommendedName>
        <fullName evidence="2 12">Flagellar biosynthetic protein FliP</fullName>
    </recommendedName>
</protein>
<accession>A0A552WS38</accession>
<evidence type="ECO:0000256" key="2">
    <source>
        <dbReference type="ARBA" id="ARBA00021714"/>
    </source>
</evidence>
<dbReference type="PANTHER" id="PTHR30587:SF0">
    <property type="entry name" value="FLAGELLAR BIOSYNTHETIC PROTEIN FLIP"/>
    <property type="match status" value="1"/>
</dbReference>
<dbReference type="NCBIfam" id="NF009438">
    <property type="entry name" value="PRK12797.1"/>
    <property type="match status" value="1"/>
</dbReference>
<comment type="caution">
    <text evidence="14">The sequence shown here is derived from an EMBL/GenBank/DDBJ whole genome shotgun (WGS) entry which is preliminary data.</text>
</comment>
<dbReference type="InterPro" id="IPR005838">
    <property type="entry name" value="T3SS_IM_P"/>
</dbReference>
<comment type="similarity">
    <text evidence="1 12">Belongs to the FliP/MopC/SpaP family.</text>
</comment>
<dbReference type="PROSITE" id="PS01061">
    <property type="entry name" value="FLIP_2"/>
    <property type="match status" value="1"/>
</dbReference>
<keyword evidence="8 12" id="KW-1133">Transmembrane helix</keyword>
<comment type="subcellular location">
    <subcellularLocation>
        <location evidence="12">Cell membrane</location>
        <topology evidence="12">Multi-pass membrane protein</topology>
    </subcellularLocation>
    <subcellularLocation>
        <location evidence="12">Bacterial flagellum basal body</location>
    </subcellularLocation>
</comment>
<feature type="compositionally biased region" description="Low complexity" evidence="13">
    <location>
        <begin position="90"/>
        <end position="107"/>
    </location>
</feature>
<evidence type="ECO:0000256" key="4">
    <source>
        <dbReference type="ARBA" id="ARBA00022475"/>
    </source>
</evidence>
<dbReference type="PRINTS" id="PR01302">
    <property type="entry name" value="TYPE3IMPPROT"/>
</dbReference>
<keyword evidence="11 12" id="KW-1006">Bacterial flagellum protein export</keyword>
<evidence type="ECO:0000256" key="12">
    <source>
        <dbReference type="RuleBase" id="RU362069"/>
    </source>
</evidence>
<feature type="region of interest" description="Disordered" evidence="13">
    <location>
        <begin position="27"/>
        <end position="113"/>
    </location>
</feature>
<feature type="region of interest" description="Disordered" evidence="13">
    <location>
        <begin position="1"/>
        <end position="20"/>
    </location>
</feature>
<keyword evidence="4 12" id="KW-1003">Cell membrane</keyword>
<keyword evidence="5 12" id="KW-0812">Transmembrane</keyword>
<evidence type="ECO:0000256" key="11">
    <source>
        <dbReference type="ARBA" id="ARBA00023225"/>
    </source>
</evidence>
<evidence type="ECO:0000256" key="1">
    <source>
        <dbReference type="ARBA" id="ARBA00006257"/>
    </source>
</evidence>
<feature type="transmembrane region" description="Helical" evidence="12">
    <location>
        <begin position="180"/>
        <end position="212"/>
    </location>
</feature>
<evidence type="ECO:0000256" key="7">
    <source>
        <dbReference type="ARBA" id="ARBA00022927"/>
    </source>
</evidence>
<gene>
    <name evidence="12 14" type="primary">fliP</name>
    <name evidence="14" type="ORF">FJ693_08925</name>
</gene>
<dbReference type="GO" id="GO:0044781">
    <property type="term" value="P:bacterial-type flagellum organization"/>
    <property type="evidence" value="ECO:0007669"/>
    <property type="project" value="UniProtKB-UniRule"/>
</dbReference>
<comment type="function">
    <text evidence="12">Plays a role in the flagellum-specific transport system.</text>
</comment>
<dbReference type="InterPro" id="IPR005837">
    <property type="entry name" value="FliP"/>
</dbReference>
<dbReference type="Pfam" id="PF00813">
    <property type="entry name" value="FliP"/>
    <property type="match status" value="1"/>
</dbReference>
<feature type="compositionally biased region" description="Polar residues" evidence="13">
    <location>
        <begin position="43"/>
        <end position="55"/>
    </location>
</feature>
<evidence type="ECO:0000256" key="5">
    <source>
        <dbReference type="ARBA" id="ARBA00022692"/>
    </source>
</evidence>
<organism evidence="14 15">
    <name type="scientific">Georgenia yuyongxinii</name>
    <dbReference type="NCBI Taxonomy" id="2589797"/>
    <lineage>
        <taxon>Bacteria</taxon>
        <taxon>Bacillati</taxon>
        <taxon>Actinomycetota</taxon>
        <taxon>Actinomycetes</taxon>
        <taxon>Micrococcales</taxon>
        <taxon>Bogoriellaceae</taxon>
        <taxon>Georgenia</taxon>
    </lineage>
</organism>
<keyword evidence="9 12" id="KW-0472">Membrane</keyword>
<name>A0A552WS38_9MICO</name>
<keyword evidence="14" id="KW-0969">Cilium</keyword>
<keyword evidence="3 12" id="KW-0813">Transport</keyword>
<evidence type="ECO:0000256" key="10">
    <source>
        <dbReference type="ARBA" id="ARBA00023143"/>
    </source>
</evidence>
<dbReference type="GO" id="GO:0005886">
    <property type="term" value="C:plasma membrane"/>
    <property type="evidence" value="ECO:0007669"/>
    <property type="project" value="UniProtKB-SubCell"/>
</dbReference>
<evidence type="ECO:0000256" key="6">
    <source>
        <dbReference type="ARBA" id="ARBA00022795"/>
    </source>
</evidence>
<keyword evidence="15" id="KW-1185">Reference proteome</keyword>
<dbReference type="PANTHER" id="PTHR30587">
    <property type="entry name" value="FLAGELLAR BIOSYNTHETIC PROTEIN FLIP"/>
    <property type="match status" value="1"/>
</dbReference>
<feature type="region of interest" description="Disordered" evidence="13">
    <location>
        <begin position="146"/>
        <end position="166"/>
    </location>
</feature>
<keyword evidence="14" id="KW-0282">Flagellum</keyword>